<dbReference type="RefSeq" id="WP_143916236.1">
    <property type="nucleotide sequence ID" value="NZ_CANMIK010000014.1"/>
</dbReference>
<gene>
    <name evidence="5" type="ORF">FOF46_09125</name>
</gene>
<dbReference type="PANTHER" id="PTHR43080:SF2">
    <property type="entry name" value="CBS DOMAIN-CONTAINING PROTEIN"/>
    <property type="match status" value="1"/>
</dbReference>
<evidence type="ECO:0000259" key="3">
    <source>
        <dbReference type="PROSITE" id="PS50042"/>
    </source>
</evidence>
<dbReference type="OrthoDB" id="9810963at2"/>
<reference evidence="5 6" key="1">
    <citation type="submission" date="2019-07" db="EMBL/GenBank/DDBJ databases">
        <title>The draft genome sequence of Aquimarina algiphila M91.</title>
        <authorList>
            <person name="Meng X."/>
        </authorList>
    </citation>
    <scope>NUCLEOTIDE SEQUENCE [LARGE SCALE GENOMIC DNA]</scope>
    <source>
        <strain evidence="5 6">M91</strain>
    </source>
</reference>
<dbReference type="SMART" id="SM00100">
    <property type="entry name" value="cNMP"/>
    <property type="match status" value="1"/>
</dbReference>
<dbReference type="InterPro" id="IPR018490">
    <property type="entry name" value="cNMP-bd_dom_sf"/>
</dbReference>
<dbReference type="GO" id="GO:0008773">
    <property type="term" value="F:[protein-PII] uridylyltransferase activity"/>
    <property type="evidence" value="ECO:0007669"/>
    <property type="project" value="InterPro"/>
</dbReference>
<dbReference type="Pfam" id="PF03445">
    <property type="entry name" value="DUF294"/>
    <property type="match status" value="1"/>
</dbReference>
<keyword evidence="1 2" id="KW-0129">CBS domain</keyword>
<comment type="caution">
    <text evidence="5">The sequence shown here is derived from an EMBL/GenBank/DDBJ whole genome shotgun (WGS) entry which is preliminary data.</text>
</comment>
<dbReference type="PROSITE" id="PS50042">
    <property type="entry name" value="CNMP_BINDING_3"/>
    <property type="match status" value="1"/>
</dbReference>
<keyword evidence="6" id="KW-1185">Reference proteome</keyword>
<name>A0A554VM05_9FLAO</name>
<dbReference type="Gene3D" id="2.60.120.10">
    <property type="entry name" value="Jelly Rolls"/>
    <property type="match status" value="1"/>
</dbReference>
<dbReference type="InterPro" id="IPR018821">
    <property type="entry name" value="DUF294_put_nucleoTrafse_sb-bd"/>
</dbReference>
<feature type="domain" description="CBS" evidence="4">
    <location>
        <begin position="235"/>
        <end position="294"/>
    </location>
</feature>
<sequence length="637" mass="73043">MKNTIAERIFDFLKDFPPFHLLTQEQLSNVSKNVKVVYLQKEKYVFKNNDEIHNHFYVVKDGAIGIFREEDNLLVDKCDEGDIFGLRALIRKGNYILSAKAIEESIIYSISSELLEKIITTNIEVNKFLLASFATNTRNPYSNENQGTLFGQIKKIQKNELNFTEIQSAQYSKNPITCTLDTTISEASILMTNKRIGSIVITKQDKPIGIITDKDLRTKIATGKFSIEDKVHKIMSFPVITYPENISIAEAQIAMLQNKITHLCITKDGTVNSKLTGILSEHDIVVIHGNNPSVLIKEVKRATKAETLRYIRNKAEQLIQGYINQHIPIFFISKVISSINDAIIQKAIALSLEEMDTPPPTTFGWLSLGSQGRKEQLLLTDQDNALVFENVPQKDYNRTKDYFISLSKKVTQKLNTVGFEFCPAKMMASNPRWCLSLQEWKNQFNNWITQPDQDKIMLCTIFFDYTLVYGNQELVNTMSDSIFKSINTYEIFLNFLGLNALKNPPPLSFFRNFLVEHSGRHKDQFDIKIRAIMPMVDAARLLVLSHNIKEYNSTILRFEKLTQIEPQNKDLFTSCINAFEILLTFRTQQGLLHKNSGRFIDLKSLSKADRLKLKGCFKSIKDIQDLIRIRFNLSQLL</sequence>
<dbReference type="InterPro" id="IPR005105">
    <property type="entry name" value="GlnD_Uridyltrans_N"/>
</dbReference>
<dbReference type="Gene3D" id="3.10.580.10">
    <property type="entry name" value="CBS-domain"/>
    <property type="match status" value="1"/>
</dbReference>
<dbReference type="CDD" id="cd00038">
    <property type="entry name" value="CAP_ED"/>
    <property type="match status" value="1"/>
</dbReference>
<dbReference type="InterPro" id="IPR000644">
    <property type="entry name" value="CBS_dom"/>
</dbReference>
<dbReference type="SMART" id="SM00116">
    <property type="entry name" value="CBS"/>
    <property type="match status" value="2"/>
</dbReference>
<dbReference type="Proteomes" id="UP000318833">
    <property type="component" value="Unassembled WGS sequence"/>
</dbReference>
<dbReference type="SUPFAM" id="SSF54631">
    <property type="entry name" value="CBS-domain pair"/>
    <property type="match status" value="1"/>
</dbReference>
<evidence type="ECO:0000259" key="4">
    <source>
        <dbReference type="PROSITE" id="PS51371"/>
    </source>
</evidence>
<proteinExistence type="predicted"/>
<evidence type="ECO:0000313" key="5">
    <source>
        <dbReference type="EMBL" id="TSE09216.1"/>
    </source>
</evidence>
<dbReference type="InterPro" id="IPR000595">
    <property type="entry name" value="cNMP-bd_dom"/>
</dbReference>
<dbReference type="InterPro" id="IPR046342">
    <property type="entry name" value="CBS_dom_sf"/>
</dbReference>
<accession>A0A554VM05</accession>
<dbReference type="InterPro" id="IPR051257">
    <property type="entry name" value="Diverse_CBS-Domain"/>
</dbReference>
<dbReference type="PANTHER" id="PTHR43080">
    <property type="entry name" value="CBS DOMAIN-CONTAINING PROTEIN CBSX3, MITOCHONDRIAL"/>
    <property type="match status" value="1"/>
</dbReference>
<feature type="domain" description="Cyclic nucleotide-binding" evidence="3">
    <location>
        <begin position="18"/>
        <end position="136"/>
    </location>
</feature>
<dbReference type="AlphaFoldDB" id="A0A554VM05"/>
<organism evidence="5 6">
    <name type="scientific">Aquimarina algiphila</name>
    <dbReference type="NCBI Taxonomy" id="2047982"/>
    <lineage>
        <taxon>Bacteria</taxon>
        <taxon>Pseudomonadati</taxon>
        <taxon>Bacteroidota</taxon>
        <taxon>Flavobacteriia</taxon>
        <taxon>Flavobacteriales</taxon>
        <taxon>Flavobacteriaceae</taxon>
        <taxon>Aquimarina</taxon>
    </lineage>
</organism>
<dbReference type="CDD" id="cd05401">
    <property type="entry name" value="NT_GlnE_GlnD_like"/>
    <property type="match status" value="1"/>
</dbReference>
<evidence type="ECO:0000313" key="6">
    <source>
        <dbReference type="Proteomes" id="UP000318833"/>
    </source>
</evidence>
<dbReference type="SUPFAM" id="SSF51206">
    <property type="entry name" value="cAMP-binding domain-like"/>
    <property type="match status" value="1"/>
</dbReference>
<dbReference type="PROSITE" id="PS51371">
    <property type="entry name" value="CBS"/>
    <property type="match status" value="2"/>
</dbReference>
<protein>
    <submittedName>
        <fullName evidence="5">CBS domain-containing protein</fullName>
    </submittedName>
</protein>
<evidence type="ECO:0000256" key="2">
    <source>
        <dbReference type="PROSITE-ProRule" id="PRU00703"/>
    </source>
</evidence>
<dbReference type="EMBL" id="VLNR01000015">
    <property type="protein sequence ID" value="TSE09216.1"/>
    <property type="molecule type" value="Genomic_DNA"/>
</dbReference>
<dbReference type="InterPro" id="IPR014710">
    <property type="entry name" value="RmlC-like_jellyroll"/>
</dbReference>
<dbReference type="Pfam" id="PF00571">
    <property type="entry name" value="CBS"/>
    <property type="match status" value="2"/>
</dbReference>
<dbReference type="Pfam" id="PF10335">
    <property type="entry name" value="DUF294_C"/>
    <property type="match status" value="1"/>
</dbReference>
<feature type="domain" description="CBS" evidence="4">
    <location>
        <begin position="171"/>
        <end position="227"/>
    </location>
</feature>
<evidence type="ECO:0000256" key="1">
    <source>
        <dbReference type="ARBA" id="ARBA00023122"/>
    </source>
</evidence>
<dbReference type="Pfam" id="PF00027">
    <property type="entry name" value="cNMP_binding"/>
    <property type="match status" value="1"/>
</dbReference>